<dbReference type="Proteomes" id="UP001454036">
    <property type="component" value="Unassembled WGS sequence"/>
</dbReference>
<evidence type="ECO:0000313" key="2">
    <source>
        <dbReference type="Proteomes" id="UP001454036"/>
    </source>
</evidence>
<organism evidence="1 2">
    <name type="scientific">Lithospermum erythrorhizon</name>
    <name type="common">Purple gromwell</name>
    <name type="synonym">Lithospermum officinale var. erythrorhizon</name>
    <dbReference type="NCBI Taxonomy" id="34254"/>
    <lineage>
        <taxon>Eukaryota</taxon>
        <taxon>Viridiplantae</taxon>
        <taxon>Streptophyta</taxon>
        <taxon>Embryophyta</taxon>
        <taxon>Tracheophyta</taxon>
        <taxon>Spermatophyta</taxon>
        <taxon>Magnoliopsida</taxon>
        <taxon>eudicotyledons</taxon>
        <taxon>Gunneridae</taxon>
        <taxon>Pentapetalae</taxon>
        <taxon>asterids</taxon>
        <taxon>lamiids</taxon>
        <taxon>Boraginales</taxon>
        <taxon>Boraginaceae</taxon>
        <taxon>Boraginoideae</taxon>
        <taxon>Lithospermeae</taxon>
        <taxon>Lithospermum</taxon>
    </lineage>
</organism>
<gene>
    <name evidence="1" type="ORF">LIER_08922</name>
</gene>
<reference evidence="1 2" key="1">
    <citation type="submission" date="2024-01" db="EMBL/GenBank/DDBJ databases">
        <title>The complete chloroplast genome sequence of Lithospermum erythrorhizon: insights into the phylogenetic relationship among Boraginaceae species and the maternal lineages of purple gromwells.</title>
        <authorList>
            <person name="Okada T."/>
            <person name="Watanabe K."/>
        </authorList>
    </citation>
    <scope>NUCLEOTIDE SEQUENCE [LARGE SCALE GENOMIC DNA]</scope>
</reference>
<keyword evidence="2" id="KW-1185">Reference proteome</keyword>
<comment type="caution">
    <text evidence="1">The sequence shown here is derived from an EMBL/GenBank/DDBJ whole genome shotgun (WGS) entry which is preliminary data.</text>
</comment>
<accession>A0AAV3PDZ3</accession>
<protein>
    <submittedName>
        <fullName evidence="1">Uncharacterized protein</fullName>
    </submittedName>
</protein>
<dbReference type="AlphaFoldDB" id="A0AAV3PDZ3"/>
<evidence type="ECO:0000313" key="1">
    <source>
        <dbReference type="EMBL" id="GAA0149844.1"/>
    </source>
</evidence>
<dbReference type="EMBL" id="BAABME010001480">
    <property type="protein sequence ID" value="GAA0149844.1"/>
    <property type="molecule type" value="Genomic_DNA"/>
</dbReference>
<sequence length="438" mass="48633">MLLASCPVESQYFESGLSHTRTNSEHKVLAAWLNSLTKSGDSSSANPLAGLHLLNDMAVMLNLDEVENFSVTDMLSTPLTTEIEDVDSPTEICSKCNSNNIPSLGSADTVEMTDAISQSLCLSCSSGMTQTEKIVIEDLDTVGSSCLSKCGSSGHHNCKTTRDSEKDYHSNDVSLCASSNDLVSDTVKAPNPMQFLPHFLFSRDNVETGSNDNLSFKSPLRSLKATSTEDNVEVVIPKNSLPQNPLQLLPHMVKQSDNLSAEQLSCSCVVEPVKDDKINLHCKEKRMETGVLRSWAERNSIDTQLHPVMKPALSKRRMPKKNLKTEVRDSLKQPLGCEKLEEIVNPVNRNLCNQRSGCDRWSLQGVSSRLKASLRHDDCSYYCDRMCYKYYVVQHINELEIAVGRRFTLFAFPMKSLEKDVIYSTTADVVAFGKTSKR</sequence>
<name>A0AAV3PDZ3_LITER</name>
<proteinExistence type="predicted"/>